<comment type="caution">
    <text evidence="4">The sequence shown here is derived from an EMBL/GenBank/DDBJ whole genome shotgun (WGS) entry which is preliminary data.</text>
</comment>
<dbReference type="PANTHER" id="PTHR42879:SF2">
    <property type="entry name" value="3-OXOACYL-[ACYL-CARRIER-PROTEIN] REDUCTASE FABG"/>
    <property type="match status" value="1"/>
</dbReference>
<dbReference type="InterPro" id="IPR002347">
    <property type="entry name" value="SDR_fam"/>
</dbReference>
<dbReference type="Proteomes" id="UP000616608">
    <property type="component" value="Unassembled WGS sequence"/>
</dbReference>
<evidence type="ECO:0000256" key="3">
    <source>
        <dbReference type="RuleBase" id="RU000363"/>
    </source>
</evidence>
<dbReference type="RefSeq" id="WP_188613336.1">
    <property type="nucleotide sequence ID" value="NZ_BMJT01000001.1"/>
</dbReference>
<keyword evidence="5" id="KW-1185">Reference proteome</keyword>
<dbReference type="GO" id="GO:0008206">
    <property type="term" value="P:bile acid metabolic process"/>
    <property type="evidence" value="ECO:0007669"/>
    <property type="project" value="UniProtKB-ARBA"/>
</dbReference>
<evidence type="ECO:0000313" key="5">
    <source>
        <dbReference type="Proteomes" id="UP000616608"/>
    </source>
</evidence>
<proteinExistence type="inferred from homology"/>
<dbReference type="FunFam" id="3.40.50.720:FF:000084">
    <property type="entry name" value="Short-chain dehydrogenase reductase"/>
    <property type="match status" value="1"/>
</dbReference>
<dbReference type="SUPFAM" id="SSF51735">
    <property type="entry name" value="NAD(P)-binding Rossmann-fold domains"/>
    <property type="match status" value="1"/>
</dbReference>
<name>A0A917D6M9_9BACI</name>
<dbReference type="Gene3D" id="3.40.50.720">
    <property type="entry name" value="NAD(P)-binding Rossmann-like Domain"/>
    <property type="match status" value="1"/>
</dbReference>
<protein>
    <submittedName>
        <fullName evidence="4">Oxidoreductase YxjF</fullName>
    </submittedName>
</protein>
<evidence type="ECO:0000256" key="2">
    <source>
        <dbReference type="ARBA" id="ARBA00023002"/>
    </source>
</evidence>
<dbReference type="InterPro" id="IPR020904">
    <property type="entry name" value="Sc_DH/Rdtase_CS"/>
</dbReference>
<dbReference type="GO" id="GO:0016491">
    <property type="term" value="F:oxidoreductase activity"/>
    <property type="evidence" value="ECO:0007669"/>
    <property type="project" value="UniProtKB-KW"/>
</dbReference>
<dbReference type="Pfam" id="PF00106">
    <property type="entry name" value="adh_short"/>
    <property type="match status" value="1"/>
</dbReference>
<evidence type="ECO:0000313" key="4">
    <source>
        <dbReference type="EMBL" id="GGG12873.1"/>
    </source>
</evidence>
<gene>
    <name evidence="4" type="primary">yxjF</name>
    <name evidence="4" type="ORF">GCM10007425_04000</name>
</gene>
<reference evidence="4" key="2">
    <citation type="submission" date="2020-09" db="EMBL/GenBank/DDBJ databases">
        <authorList>
            <person name="Sun Q."/>
            <person name="Zhou Y."/>
        </authorList>
    </citation>
    <scope>NUCLEOTIDE SEQUENCE</scope>
    <source>
        <strain evidence="4">CGMCC 1.15760</strain>
    </source>
</reference>
<dbReference type="NCBIfam" id="NF009093">
    <property type="entry name" value="PRK12429.1"/>
    <property type="match status" value="1"/>
</dbReference>
<dbReference type="AlphaFoldDB" id="A0A917D6M9"/>
<dbReference type="InterPro" id="IPR036291">
    <property type="entry name" value="NAD(P)-bd_dom_sf"/>
</dbReference>
<comment type="similarity">
    <text evidence="1 3">Belongs to the short-chain dehydrogenases/reductases (SDR) family.</text>
</comment>
<sequence length="251" mass="27308">MQNIVIVTGATGGIGQAIVSQFMAQGDYVYAMDLHEEAVQQLASSYQHHHIKGLAVDVTSEEAIQTAIAQIIQEQQRIDVVVNNAGLQYRAKVEDFPLAQWQQLIDVMLTGPFLMTKHVFPHMKRAKYGRVINISSVHGLMATPEKAAYVAAKHGVIGLTDVTGIEGAPYGITVNAVCPGVVRTPLIEKQLQDVTESEGISEQEALNRIVYPKRAMARFITAEEIANMVVYLASPQASAITMEHIKVAGGM</sequence>
<accession>A0A917D6M9</accession>
<dbReference type="PRINTS" id="PR00081">
    <property type="entry name" value="GDHRDH"/>
</dbReference>
<dbReference type="PRINTS" id="PR00080">
    <property type="entry name" value="SDRFAMILY"/>
</dbReference>
<dbReference type="InterPro" id="IPR050259">
    <property type="entry name" value="SDR"/>
</dbReference>
<dbReference type="PANTHER" id="PTHR42879">
    <property type="entry name" value="3-OXOACYL-(ACYL-CARRIER-PROTEIN) REDUCTASE"/>
    <property type="match status" value="1"/>
</dbReference>
<keyword evidence="2" id="KW-0560">Oxidoreductase</keyword>
<evidence type="ECO:0000256" key="1">
    <source>
        <dbReference type="ARBA" id="ARBA00006484"/>
    </source>
</evidence>
<reference evidence="4" key="1">
    <citation type="journal article" date="2014" name="Int. J. Syst. Evol. Microbiol.">
        <title>Complete genome sequence of Corynebacterium casei LMG S-19264T (=DSM 44701T), isolated from a smear-ripened cheese.</title>
        <authorList>
            <consortium name="US DOE Joint Genome Institute (JGI-PGF)"/>
            <person name="Walter F."/>
            <person name="Albersmeier A."/>
            <person name="Kalinowski J."/>
            <person name="Ruckert C."/>
        </authorList>
    </citation>
    <scope>NUCLEOTIDE SEQUENCE</scope>
    <source>
        <strain evidence="4">CGMCC 1.15760</strain>
    </source>
</reference>
<dbReference type="PROSITE" id="PS00061">
    <property type="entry name" value="ADH_SHORT"/>
    <property type="match status" value="1"/>
</dbReference>
<organism evidence="4 5">
    <name type="scientific">Lysinibacillus alkalisoli</name>
    <dbReference type="NCBI Taxonomy" id="1911548"/>
    <lineage>
        <taxon>Bacteria</taxon>
        <taxon>Bacillati</taxon>
        <taxon>Bacillota</taxon>
        <taxon>Bacilli</taxon>
        <taxon>Bacillales</taxon>
        <taxon>Bacillaceae</taxon>
        <taxon>Lysinibacillus</taxon>
    </lineage>
</organism>
<dbReference type="EMBL" id="BMJT01000001">
    <property type="protein sequence ID" value="GGG12873.1"/>
    <property type="molecule type" value="Genomic_DNA"/>
</dbReference>